<evidence type="ECO:0000259" key="1">
    <source>
        <dbReference type="PROSITE" id="PS50011"/>
    </source>
</evidence>
<dbReference type="AlphaFoldDB" id="A0A0R3PQB4"/>
<dbReference type="GO" id="GO:0004672">
    <property type="term" value="F:protein kinase activity"/>
    <property type="evidence" value="ECO:0007669"/>
    <property type="project" value="InterPro"/>
</dbReference>
<protein>
    <submittedName>
        <fullName evidence="4">Protein kinase domain-containing protein</fullName>
    </submittedName>
</protein>
<accession>A0A0R3PQB4</accession>
<dbReference type="PROSITE" id="PS50011">
    <property type="entry name" value="PROTEIN_KINASE_DOM"/>
    <property type="match status" value="1"/>
</dbReference>
<dbReference type="GO" id="GO:0005524">
    <property type="term" value="F:ATP binding"/>
    <property type="evidence" value="ECO:0007669"/>
    <property type="project" value="InterPro"/>
</dbReference>
<dbReference type="InterPro" id="IPR011009">
    <property type="entry name" value="Kinase-like_dom_sf"/>
</dbReference>
<dbReference type="WBParaSite" id="ACOC_0000751601-mRNA-1">
    <property type="protein sequence ID" value="ACOC_0000751601-mRNA-1"/>
    <property type="gene ID" value="ACOC_0000751601"/>
</dbReference>
<dbReference type="SUPFAM" id="SSF56112">
    <property type="entry name" value="Protein kinase-like (PK-like)"/>
    <property type="match status" value="1"/>
</dbReference>
<dbReference type="InterPro" id="IPR001245">
    <property type="entry name" value="Ser-Thr/Tyr_kinase_cat_dom"/>
</dbReference>
<dbReference type="OMA" id="FIELCDH"/>
<gene>
    <name evidence="2" type="ORF">ACOC_LOCUS7517</name>
</gene>
<evidence type="ECO:0000313" key="3">
    <source>
        <dbReference type="Proteomes" id="UP000267027"/>
    </source>
</evidence>
<proteinExistence type="predicted"/>
<dbReference type="STRING" id="334426.A0A0R3PQB4"/>
<evidence type="ECO:0000313" key="4">
    <source>
        <dbReference type="WBParaSite" id="ACOC_0000751601-mRNA-1"/>
    </source>
</evidence>
<name>A0A0R3PQB4_ANGCS</name>
<reference evidence="4" key="1">
    <citation type="submission" date="2017-02" db="UniProtKB">
        <authorList>
            <consortium name="WormBaseParasite"/>
        </authorList>
    </citation>
    <scope>IDENTIFICATION</scope>
</reference>
<dbReference type="EMBL" id="UYYA01004047">
    <property type="protein sequence ID" value="VDM59102.1"/>
    <property type="molecule type" value="Genomic_DNA"/>
</dbReference>
<organism evidence="4">
    <name type="scientific">Angiostrongylus costaricensis</name>
    <name type="common">Nematode worm</name>
    <dbReference type="NCBI Taxonomy" id="334426"/>
    <lineage>
        <taxon>Eukaryota</taxon>
        <taxon>Metazoa</taxon>
        <taxon>Ecdysozoa</taxon>
        <taxon>Nematoda</taxon>
        <taxon>Chromadorea</taxon>
        <taxon>Rhabditida</taxon>
        <taxon>Rhabditina</taxon>
        <taxon>Rhabditomorpha</taxon>
        <taxon>Strongyloidea</taxon>
        <taxon>Metastrongylidae</taxon>
        <taxon>Angiostrongylus</taxon>
    </lineage>
</organism>
<evidence type="ECO:0000313" key="2">
    <source>
        <dbReference type="EMBL" id="VDM59102.1"/>
    </source>
</evidence>
<dbReference type="Pfam" id="PF07714">
    <property type="entry name" value="PK_Tyr_Ser-Thr"/>
    <property type="match status" value="1"/>
</dbReference>
<dbReference type="InterPro" id="IPR000719">
    <property type="entry name" value="Prot_kinase_dom"/>
</dbReference>
<sequence>MCEPVPDNLFPYQKHLKQLKRELSCLLIEDNDIEIFGKPLAHTAQGTVFFGTMVPRVKHRTTERVSVAVKVSYPNPMHSVALLDESARICRLSHPHLSRVVAISHLSFTVLRPAVVIEWLDGGSLTDYFQHQIREKDERERPMVLLRDMLGLLAQISDALKHFHEVLGDLAHGSVTTENVQLTCRDLKR</sequence>
<reference evidence="2 3" key="2">
    <citation type="submission" date="2018-11" db="EMBL/GenBank/DDBJ databases">
        <authorList>
            <consortium name="Pathogen Informatics"/>
        </authorList>
    </citation>
    <scope>NUCLEOTIDE SEQUENCE [LARGE SCALE GENOMIC DNA]</scope>
    <source>
        <strain evidence="2 3">Costa Rica</strain>
    </source>
</reference>
<feature type="domain" description="Protein kinase" evidence="1">
    <location>
        <begin position="34"/>
        <end position="189"/>
    </location>
</feature>
<keyword evidence="3" id="KW-1185">Reference proteome</keyword>
<dbReference type="Proteomes" id="UP000267027">
    <property type="component" value="Unassembled WGS sequence"/>
</dbReference>
<dbReference type="Gene3D" id="1.10.510.10">
    <property type="entry name" value="Transferase(Phosphotransferase) domain 1"/>
    <property type="match status" value="1"/>
</dbReference>
<dbReference type="OrthoDB" id="4062651at2759"/>